<feature type="chain" id="PRO_5042296268" description="Protease inhibitor" evidence="1">
    <location>
        <begin position="19"/>
        <end position="99"/>
    </location>
</feature>
<keyword evidence="1" id="KW-0732">Signal</keyword>
<sequence>MKVVLALCVLSIVALANASPSGCRYGPWGRCVERCPDGTHSYSTGCRPLTPEATCDNPNPVAGTAPLCDYSACYCDAPTVRDTSIGKCVQLEECPKKDE</sequence>
<dbReference type="Proteomes" id="UP001231518">
    <property type="component" value="Chromosome 22"/>
</dbReference>
<dbReference type="SUPFAM" id="SSF57567">
    <property type="entry name" value="Serine protease inhibitors"/>
    <property type="match status" value="1"/>
</dbReference>
<gene>
    <name evidence="2" type="ORF">PYW07_009213</name>
</gene>
<comment type="caution">
    <text evidence="2">The sequence shown here is derived from an EMBL/GenBank/DDBJ whole genome shotgun (WGS) entry which is preliminary data.</text>
</comment>
<organism evidence="2 3">
    <name type="scientific">Mythimna separata</name>
    <name type="common">Oriental armyworm</name>
    <name type="synonym">Pseudaletia separata</name>
    <dbReference type="NCBI Taxonomy" id="271217"/>
    <lineage>
        <taxon>Eukaryota</taxon>
        <taxon>Metazoa</taxon>
        <taxon>Ecdysozoa</taxon>
        <taxon>Arthropoda</taxon>
        <taxon>Hexapoda</taxon>
        <taxon>Insecta</taxon>
        <taxon>Pterygota</taxon>
        <taxon>Neoptera</taxon>
        <taxon>Endopterygota</taxon>
        <taxon>Lepidoptera</taxon>
        <taxon>Glossata</taxon>
        <taxon>Ditrysia</taxon>
        <taxon>Noctuoidea</taxon>
        <taxon>Noctuidae</taxon>
        <taxon>Noctuinae</taxon>
        <taxon>Hadenini</taxon>
        <taxon>Mythimna</taxon>
    </lineage>
</organism>
<name>A0AAD7YB65_MYTSE</name>
<proteinExistence type="predicted"/>
<evidence type="ECO:0000313" key="2">
    <source>
        <dbReference type="EMBL" id="KAJ8709387.1"/>
    </source>
</evidence>
<reference evidence="2" key="1">
    <citation type="submission" date="2023-03" db="EMBL/GenBank/DDBJ databases">
        <title>Chromosome-level genomes of two armyworms, Mythimna separata and Mythimna loreyi, provide insights into the biosynthesis and reception of sex pheromones.</title>
        <authorList>
            <person name="Zhao H."/>
        </authorList>
    </citation>
    <scope>NUCLEOTIDE SEQUENCE</scope>
    <source>
        <strain evidence="2">BeijingLab</strain>
        <tissue evidence="2">Pupa</tissue>
    </source>
</reference>
<dbReference type="EMBL" id="JARGEI010000024">
    <property type="protein sequence ID" value="KAJ8709387.1"/>
    <property type="molecule type" value="Genomic_DNA"/>
</dbReference>
<dbReference type="AlphaFoldDB" id="A0AAD7YB65"/>
<protein>
    <recommendedName>
        <fullName evidence="4">Protease inhibitor</fullName>
    </recommendedName>
</protein>
<accession>A0AAD7YB65</accession>
<feature type="signal peptide" evidence="1">
    <location>
        <begin position="1"/>
        <end position="18"/>
    </location>
</feature>
<keyword evidence="3" id="KW-1185">Reference proteome</keyword>
<evidence type="ECO:0000313" key="3">
    <source>
        <dbReference type="Proteomes" id="UP001231518"/>
    </source>
</evidence>
<evidence type="ECO:0008006" key="4">
    <source>
        <dbReference type="Google" id="ProtNLM"/>
    </source>
</evidence>
<dbReference type="InterPro" id="IPR036084">
    <property type="entry name" value="Ser_inhib-like_sf"/>
</dbReference>
<dbReference type="Gene3D" id="2.10.25.10">
    <property type="entry name" value="Laminin"/>
    <property type="match status" value="1"/>
</dbReference>
<evidence type="ECO:0000256" key="1">
    <source>
        <dbReference type="SAM" id="SignalP"/>
    </source>
</evidence>